<dbReference type="PANTHER" id="PTHR11533:SF174">
    <property type="entry name" value="PUROMYCIN-SENSITIVE AMINOPEPTIDASE-RELATED"/>
    <property type="match status" value="1"/>
</dbReference>
<keyword evidence="9 13" id="KW-0482">Metalloprotease</keyword>
<dbReference type="InterPro" id="IPR050344">
    <property type="entry name" value="Peptidase_M1_aminopeptidases"/>
</dbReference>
<comment type="similarity">
    <text evidence="2 13">Belongs to the peptidase M1 family.</text>
</comment>
<dbReference type="EC" id="3.4.11.-" evidence="13"/>
<evidence type="ECO:0000313" key="17">
    <source>
        <dbReference type="EMBL" id="QBO35547.1"/>
    </source>
</evidence>
<dbReference type="InterPro" id="IPR034016">
    <property type="entry name" value="M1_APN-typ"/>
</dbReference>
<accession>A0A4P6YS94</accession>
<keyword evidence="6 11" id="KW-0479">Metal-binding</keyword>
<dbReference type="Gene3D" id="2.60.40.1910">
    <property type="match status" value="1"/>
</dbReference>
<evidence type="ECO:0000256" key="3">
    <source>
        <dbReference type="ARBA" id="ARBA00011245"/>
    </source>
</evidence>
<keyword evidence="18" id="KW-1185">Reference proteome</keyword>
<dbReference type="GO" id="GO:0042277">
    <property type="term" value="F:peptide binding"/>
    <property type="evidence" value="ECO:0007669"/>
    <property type="project" value="TreeGrafter"/>
</dbReference>
<dbReference type="Gene3D" id="1.10.390.10">
    <property type="entry name" value="Neutral Protease Domain 2"/>
    <property type="match status" value="1"/>
</dbReference>
<evidence type="ECO:0000256" key="1">
    <source>
        <dbReference type="ARBA" id="ARBA00000098"/>
    </source>
</evidence>
<dbReference type="EMBL" id="CP037940">
    <property type="protein sequence ID" value="QBO35547.1"/>
    <property type="molecule type" value="Genomic_DNA"/>
</dbReference>
<feature type="binding site" evidence="11">
    <location>
        <position position="290"/>
    </location>
    <ligand>
        <name>Zn(2+)</name>
        <dbReference type="ChEBI" id="CHEBI:29105"/>
        <note>catalytic</note>
    </ligand>
</feature>
<evidence type="ECO:0000259" key="15">
    <source>
        <dbReference type="Pfam" id="PF11838"/>
    </source>
</evidence>
<evidence type="ECO:0000256" key="5">
    <source>
        <dbReference type="ARBA" id="ARBA00022670"/>
    </source>
</evidence>
<dbReference type="Pfam" id="PF17900">
    <property type="entry name" value="Peptidase_M1_N"/>
    <property type="match status" value="1"/>
</dbReference>
<feature type="domain" description="ERAP1-like C-terminal" evidence="15">
    <location>
        <begin position="511"/>
        <end position="822"/>
    </location>
</feature>
<dbReference type="CDD" id="cd09601">
    <property type="entry name" value="M1_APN-Q_like"/>
    <property type="match status" value="1"/>
</dbReference>
<dbReference type="GO" id="GO:0008270">
    <property type="term" value="F:zinc ion binding"/>
    <property type="evidence" value="ECO:0007669"/>
    <property type="project" value="UniProtKB-UniRule"/>
</dbReference>
<keyword evidence="4 13" id="KW-0031">Aminopeptidase</keyword>
<evidence type="ECO:0000259" key="16">
    <source>
        <dbReference type="Pfam" id="PF17900"/>
    </source>
</evidence>
<evidence type="ECO:0000256" key="6">
    <source>
        <dbReference type="ARBA" id="ARBA00022723"/>
    </source>
</evidence>
<evidence type="ECO:0000256" key="11">
    <source>
        <dbReference type="PIRSR" id="PIRSR634016-3"/>
    </source>
</evidence>
<evidence type="ECO:0000256" key="7">
    <source>
        <dbReference type="ARBA" id="ARBA00022801"/>
    </source>
</evidence>
<feature type="active site" description="Proton acceptor" evidence="10">
    <location>
        <position position="291"/>
    </location>
</feature>
<dbReference type="GO" id="GO:0005737">
    <property type="term" value="C:cytoplasm"/>
    <property type="evidence" value="ECO:0007669"/>
    <property type="project" value="TreeGrafter"/>
</dbReference>
<dbReference type="GO" id="GO:0005615">
    <property type="term" value="C:extracellular space"/>
    <property type="evidence" value="ECO:0007669"/>
    <property type="project" value="TreeGrafter"/>
</dbReference>
<dbReference type="GO" id="GO:0016285">
    <property type="term" value="F:alanyl aminopeptidase activity"/>
    <property type="evidence" value="ECO:0007669"/>
    <property type="project" value="UniProtKB-EC"/>
</dbReference>
<evidence type="ECO:0000259" key="14">
    <source>
        <dbReference type="Pfam" id="PF01433"/>
    </source>
</evidence>
<sequence>MAEEFTHFITTFVPEHYAIELDINRATKTFGGHTTITGEALQTTVLIHQRGLKIGSVLVNGQPAKYHVDNTIDGIVIEVPTTGIVTFDIDYTATLTDTLMGIYPSYYEVDGIKKQVVLTQFESSAAREAFPSVDEPEAKAIFDIAIKFDEQPGETILGNMPEIDVIDGYHRFATTVRMSTYLIAFGFGELQGKTITTTSGVQVGVFATKAHAPAELDFSLDIAKRSIEFFEEYYQTPYPLPHSWQLAVPDFSFGAMENWGLVIYRESALLLDPANSSLDTKHRVATVVAHELAHQWFGDLVTMKWWDDLWLNESFANMMEYVAIDSLQPDWNIWESFQMGEVPMSLARDATDGVQSVHVEVKHPDEVNTLFDSAIVYAKGARMLVMARAMIGDAALRTGLKAYFAKHKYGNTIGEDLWTELSAASGQDVNAVMQTYLEQPGYPVVDVQVEEGQLVLTQQQFFIGAHKDSNRQWQIPLNGNYVDAAGIMTTQKLVVGDYAKLRKAAGEPFRLNIGNNSHFIVNYADDLLADIIEHADDLDDISKLQLLADMRLLAEGQQSSYAKIVPLLKRFADSESILVQQAITTIIGNLKKFVEPESSAEKRLQKLTGELSAGQVTRLGWTAKADDTNDDTRVRPLVLGAALYAENEVAVQKSHNLFAANRENLVSLPAHARALILRNEIVNYGSFELFEQLLDIYKHATDPSFKTDLSIAIPYISDNQAIEKIVALFQDNSVVKPQDLPTWYNALLGNAKGQQAAWDWARKEWDWIDEKLGGSMNYTAFVKLPANAFRTKARLTEFKAFFAPKLAQPNLTREITMGTEVIASRVELIANQAVEVNAAIAKAITE</sequence>
<evidence type="ECO:0000313" key="18">
    <source>
        <dbReference type="Proteomes" id="UP000292886"/>
    </source>
</evidence>
<evidence type="ECO:0000256" key="13">
    <source>
        <dbReference type="RuleBase" id="RU364040"/>
    </source>
</evidence>
<name>A0A4P6YS94_9LACO</name>
<keyword evidence="8 11" id="KW-0862">Zinc</keyword>
<gene>
    <name evidence="17" type="ORF">EQG49_03280</name>
</gene>
<dbReference type="InterPro" id="IPR014782">
    <property type="entry name" value="Peptidase_M1_dom"/>
</dbReference>
<evidence type="ECO:0000256" key="10">
    <source>
        <dbReference type="PIRSR" id="PIRSR634016-1"/>
    </source>
</evidence>
<feature type="binding site" evidence="11">
    <location>
        <position position="313"/>
    </location>
    <ligand>
        <name>Zn(2+)</name>
        <dbReference type="ChEBI" id="CHEBI:29105"/>
        <note>catalytic</note>
    </ligand>
</feature>
<dbReference type="FunFam" id="1.10.390.10:FF:000013">
    <property type="entry name" value="Aminopeptidase N"/>
    <property type="match status" value="1"/>
</dbReference>
<evidence type="ECO:0000256" key="4">
    <source>
        <dbReference type="ARBA" id="ARBA00022438"/>
    </source>
</evidence>
<dbReference type="KEGG" id="wei:EQG49_03280"/>
<feature type="domain" description="Peptidase M1 membrane alanine aminopeptidase" evidence="14">
    <location>
        <begin position="218"/>
        <end position="436"/>
    </location>
</feature>
<dbReference type="OrthoDB" id="100605at2"/>
<comment type="subunit">
    <text evidence="3">Monomer.</text>
</comment>
<reference evidence="18" key="1">
    <citation type="submission" date="2019-03" db="EMBL/GenBank/DDBJ databases">
        <title>Weissella sp. 26KH-42 Genome sequencing.</title>
        <authorList>
            <person name="Heo J."/>
            <person name="Kim S.-J."/>
            <person name="Kim J.-S."/>
            <person name="Hong S.-B."/>
            <person name="Kwon S.-W."/>
        </authorList>
    </citation>
    <scope>NUCLEOTIDE SEQUENCE [LARGE SCALE GENOMIC DNA]</scope>
    <source>
        <strain evidence="18">26KH-42</strain>
    </source>
</reference>
<dbReference type="Gene3D" id="1.25.50.20">
    <property type="match status" value="1"/>
</dbReference>
<dbReference type="Gene3D" id="2.60.40.1730">
    <property type="entry name" value="tricorn interacting facor f3 domain"/>
    <property type="match status" value="1"/>
</dbReference>
<dbReference type="GO" id="GO:0006508">
    <property type="term" value="P:proteolysis"/>
    <property type="evidence" value="ECO:0007669"/>
    <property type="project" value="UniProtKB-KW"/>
</dbReference>
<keyword evidence="7 13" id="KW-0378">Hydrolase</keyword>
<dbReference type="InterPro" id="IPR042097">
    <property type="entry name" value="Aminopeptidase_N-like_N_sf"/>
</dbReference>
<protein>
    <recommendedName>
        <fullName evidence="13">Aminopeptidase</fullName>
        <ecNumber evidence="13">3.4.11.-</ecNumber>
    </recommendedName>
</protein>
<feature type="binding site" evidence="11">
    <location>
        <position position="294"/>
    </location>
    <ligand>
        <name>Zn(2+)</name>
        <dbReference type="ChEBI" id="CHEBI:29105"/>
        <note>catalytic</note>
    </ligand>
</feature>
<dbReference type="SUPFAM" id="SSF55486">
    <property type="entry name" value="Metalloproteases ('zincins'), catalytic domain"/>
    <property type="match status" value="1"/>
</dbReference>
<comment type="catalytic activity">
    <reaction evidence="1">
        <text>Release of an N-terminal amino acid, Xaa-|-Yaa- from a peptide, amide or arylamide. Xaa is preferably Ala, but may be most amino acids including Pro (slow action). When a terminal hydrophobic residue is followed by a prolyl residue, the two may be released as an intact Xaa-Pro dipeptide.</text>
        <dbReference type="EC" id="3.4.11.2"/>
    </reaction>
</comment>
<dbReference type="InterPro" id="IPR001930">
    <property type="entry name" value="Peptidase_M1"/>
</dbReference>
<dbReference type="InterPro" id="IPR045357">
    <property type="entry name" value="Aminopeptidase_N-like_N"/>
</dbReference>
<dbReference type="GO" id="GO:0043171">
    <property type="term" value="P:peptide catabolic process"/>
    <property type="evidence" value="ECO:0007669"/>
    <property type="project" value="TreeGrafter"/>
</dbReference>
<keyword evidence="5 13" id="KW-0645">Protease</keyword>
<evidence type="ECO:0000256" key="2">
    <source>
        <dbReference type="ARBA" id="ARBA00010136"/>
    </source>
</evidence>
<proteinExistence type="inferred from homology"/>
<feature type="domain" description="Aminopeptidase N-like N-terminal" evidence="16">
    <location>
        <begin position="13"/>
        <end position="182"/>
    </location>
</feature>
<dbReference type="AlphaFoldDB" id="A0A4P6YS94"/>
<dbReference type="GO" id="GO:0016020">
    <property type="term" value="C:membrane"/>
    <property type="evidence" value="ECO:0007669"/>
    <property type="project" value="TreeGrafter"/>
</dbReference>
<dbReference type="InterPro" id="IPR024571">
    <property type="entry name" value="ERAP1-like_C_dom"/>
</dbReference>
<feature type="site" description="Transition state stabilizer" evidence="12">
    <location>
        <position position="377"/>
    </location>
</feature>
<dbReference type="Proteomes" id="UP000292886">
    <property type="component" value="Chromosome"/>
</dbReference>
<dbReference type="PRINTS" id="PR00756">
    <property type="entry name" value="ALADIPTASE"/>
</dbReference>
<comment type="cofactor">
    <cofactor evidence="11 13">
        <name>Zn(2+)</name>
        <dbReference type="ChEBI" id="CHEBI:29105"/>
    </cofactor>
    <text evidence="11 13">Binds 1 zinc ion per subunit.</text>
</comment>
<evidence type="ECO:0000256" key="9">
    <source>
        <dbReference type="ARBA" id="ARBA00023049"/>
    </source>
</evidence>
<dbReference type="InterPro" id="IPR027268">
    <property type="entry name" value="Peptidase_M4/M1_CTD_sf"/>
</dbReference>
<evidence type="ECO:0000256" key="8">
    <source>
        <dbReference type="ARBA" id="ARBA00022833"/>
    </source>
</evidence>
<dbReference type="GO" id="GO:0070006">
    <property type="term" value="F:metalloaminopeptidase activity"/>
    <property type="evidence" value="ECO:0007669"/>
    <property type="project" value="TreeGrafter"/>
</dbReference>
<dbReference type="SUPFAM" id="SSF63737">
    <property type="entry name" value="Leukotriene A4 hydrolase N-terminal domain"/>
    <property type="match status" value="1"/>
</dbReference>
<evidence type="ECO:0000256" key="12">
    <source>
        <dbReference type="PIRSR" id="PIRSR634016-4"/>
    </source>
</evidence>
<organism evidence="17 18">
    <name type="scientific">Periweissella cryptocerci</name>
    <dbReference type="NCBI Taxonomy" id="2506420"/>
    <lineage>
        <taxon>Bacteria</taxon>
        <taxon>Bacillati</taxon>
        <taxon>Bacillota</taxon>
        <taxon>Bacilli</taxon>
        <taxon>Lactobacillales</taxon>
        <taxon>Lactobacillaceae</taxon>
        <taxon>Periweissella</taxon>
    </lineage>
</organism>
<dbReference type="PANTHER" id="PTHR11533">
    <property type="entry name" value="PROTEASE M1 ZINC METALLOPROTEASE"/>
    <property type="match status" value="1"/>
</dbReference>
<dbReference type="RefSeq" id="WP_133362626.1">
    <property type="nucleotide sequence ID" value="NZ_CP037940.1"/>
</dbReference>
<dbReference type="Pfam" id="PF01433">
    <property type="entry name" value="Peptidase_M1"/>
    <property type="match status" value="1"/>
</dbReference>
<dbReference type="Pfam" id="PF11838">
    <property type="entry name" value="ERAP1_C"/>
    <property type="match status" value="1"/>
</dbReference>